<keyword evidence="1" id="KW-0472">Membrane</keyword>
<reference evidence="2 3" key="1">
    <citation type="journal article" date="2023" name="Life. Sci Alliance">
        <title>Evolutionary insights into 3D genome organization and epigenetic landscape of Vigna mungo.</title>
        <authorList>
            <person name="Junaid A."/>
            <person name="Singh B."/>
            <person name="Bhatia S."/>
        </authorList>
    </citation>
    <scope>NUCLEOTIDE SEQUENCE [LARGE SCALE GENOMIC DNA]</scope>
    <source>
        <strain evidence="2">Urdbean</strain>
    </source>
</reference>
<dbReference type="Proteomes" id="UP001374535">
    <property type="component" value="Chromosome 9"/>
</dbReference>
<evidence type="ECO:0000313" key="2">
    <source>
        <dbReference type="EMBL" id="WVY95792.1"/>
    </source>
</evidence>
<keyword evidence="1" id="KW-1133">Transmembrane helix</keyword>
<proteinExistence type="predicted"/>
<gene>
    <name evidence="2" type="ORF">V8G54_027943</name>
</gene>
<keyword evidence="3" id="KW-1185">Reference proteome</keyword>
<evidence type="ECO:0000256" key="1">
    <source>
        <dbReference type="SAM" id="Phobius"/>
    </source>
</evidence>
<sequence>MFLLLSHSVDWSVGMCSGLMDPTIFFHTFLDSSSTIIFDFLERPDRIMNSATLKKFLNPFPFLREERVFIFLGSSWGIIAFWALLMITEFSGLSSITYGRKEIKKIT</sequence>
<accession>A0AAQ3MR39</accession>
<name>A0AAQ3MR39_VIGMU</name>
<keyword evidence="1" id="KW-0812">Transmembrane</keyword>
<feature type="transmembrane region" description="Helical" evidence="1">
    <location>
        <begin position="68"/>
        <end position="87"/>
    </location>
</feature>
<organism evidence="2 3">
    <name type="scientific">Vigna mungo</name>
    <name type="common">Black gram</name>
    <name type="synonym">Phaseolus mungo</name>
    <dbReference type="NCBI Taxonomy" id="3915"/>
    <lineage>
        <taxon>Eukaryota</taxon>
        <taxon>Viridiplantae</taxon>
        <taxon>Streptophyta</taxon>
        <taxon>Embryophyta</taxon>
        <taxon>Tracheophyta</taxon>
        <taxon>Spermatophyta</taxon>
        <taxon>Magnoliopsida</taxon>
        <taxon>eudicotyledons</taxon>
        <taxon>Gunneridae</taxon>
        <taxon>Pentapetalae</taxon>
        <taxon>rosids</taxon>
        <taxon>fabids</taxon>
        <taxon>Fabales</taxon>
        <taxon>Fabaceae</taxon>
        <taxon>Papilionoideae</taxon>
        <taxon>50 kb inversion clade</taxon>
        <taxon>NPAAA clade</taxon>
        <taxon>indigoferoid/millettioid clade</taxon>
        <taxon>Phaseoleae</taxon>
        <taxon>Vigna</taxon>
    </lineage>
</organism>
<dbReference type="EMBL" id="CP144692">
    <property type="protein sequence ID" value="WVY95792.1"/>
    <property type="molecule type" value="Genomic_DNA"/>
</dbReference>
<evidence type="ECO:0000313" key="3">
    <source>
        <dbReference type="Proteomes" id="UP001374535"/>
    </source>
</evidence>
<protein>
    <submittedName>
        <fullName evidence="2">Uncharacterized protein</fullName>
    </submittedName>
</protein>
<dbReference type="AlphaFoldDB" id="A0AAQ3MR39"/>